<comment type="caution">
    <text evidence="3">The sequence shown here is derived from an EMBL/GenBank/DDBJ whole genome shotgun (WGS) entry which is preliminary data.</text>
</comment>
<keyword evidence="4" id="KW-1185">Reference proteome</keyword>
<reference evidence="3" key="2">
    <citation type="submission" date="2020-11" db="EMBL/GenBank/DDBJ databases">
        <authorList>
            <person name="Cecchin M."/>
            <person name="Marcolungo L."/>
            <person name="Rossato M."/>
            <person name="Girolomoni L."/>
            <person name="Cosentino E."/>
            <person name="Cuine S."/>
            <person name="Li-Beisson Y."/>
            <person name="Delledonne M."/>
            <person name="Ballottari M."/>
        </authorList>
    </citation>
    <scope>NUCLEOTIDE SEQUENCE</scope>
    <source>
        <strain evidence="3">211/11P</strain>
        <tissue evidence="3">Whole cell</tissue>
    </source>
</reference>
<evidence type="ECO:0000313" key="4">
    <source>
        <dbReference type="Proteomes" id="UP001055712"/>
    </source>
</evidence>
<dbReference type="EMBL" id="SIDB01000009">
    <property type="protein sequence ID" value="KAI3428566.1"/>
    <property type="molecule type" value="Genomic_DNA"/>
</dbReference>
<dbReference type="Proteomes" id="UP001055712">
    <property type="component" value="Unassembled WGS sequence"/>
</dbReference>
<reference evidence="3" key="1">
    <citation type="journal article" date="2019" name="Plant J.">
        <title>Chlorella vulgaris genome assembly and annotation reveals the molecular basis for metabolic acclimation to high light conditions.</title>
        <authorList>
            <person name="Cecchin M."/>
            <person name="Marcolungo L."/>
            <person name="Rossato M."/>
            <person name="Girolomoni L."/>
            <person name="Cosentino E."/>
            <person name="Cuine S."/>
            <person name="Li-Beisson Y."/>
            <person name="Delledonne M."/>
            <person name="Ballottari M."/>
        </authorList>
    </citation>
    <scope>NUCLEOTIDE SEQUENCE</scope>
    <source>
        <strain evidence="3">211/11P</strain>
    </source>
</reference>
<evidence type="ECO:0000256" key="1">
    <source>
        <dbReference type="SAM" id="Coils"/>
    </source>
</evidence>
<gene>
    <name evidence="3" type="ORF">D9Q98_007388</name>
</gene>
<feature type="coiled-coil region" evidence="1">
    <location>
        <begin position="174"/>
        <end position="272"/>
    </location>
</feature>
<sequence length="321" mass="35457">MAIGRTWLSRTKLSNSALQAQQQPHAAHQLVGARWTAKVFPKRASARAQPSQMHQAATDAQPTQPPSTGWLSLQFGRRCSCRDAAPSDISEHADSTHASIAETPSLRRTSCSSGGSSAHFPAPDQHHSNDQLQRLAAQPQPHAAQHPQCTASSQAAAAASAVRAALAEVSELVAQQAQQLIPEAREELHRQQRRLSEAKRLLVEADEQLVASKACLDRACQLQVQQQEEEAAALEQMRQQAAAAWPASLTTLARARAVLRDAEAEQAAAELEFAHVQRVREAWRSRYNRMLCSYHPPGRKQRFSHLRLMWVSWGFPFNYLA</sequence>
<feature type="compositionally biased region" description="Low complexity" evidence="2">
    <location>
        <begin position="136"/>
        <end position="151"/>
    </location>
</feature>
<feature type="compositionally biased region" description="Polar residues" evidence="2">
    <location>
        <begin position="106"/>
        <end position="116"/>
    </location>
</feature>
<name>A0A9D4TL57_CHLVU</name>
<dbReference type="AlphaFoldDB" id="A0A9D4TL57"/>
<evidence type="ECO:0000313" key="3">
    <source>
        <dbReference type="EMBL" id="KAI3428566.1"/>
    </source>
</evidence>
<keyword evidence="1" id="KW-0175">Coiled coil</keyword>
<organism evidence="3 4">
    <name type="scientific">Chlorella vulgaris</name>
    <name type="common">Green alga</name>
    <dbReference type="NCBI Taxonomy" id="3077"/>
    <lineage>
        <taxon>Eukaryota</taxon>
        <taxon>Viridiplantae</taxon>
        <taxon>Chlorophyta</taxon>
        <taxon>core chlorophytes</taxon>
        <taxon>Trebouxiophyceae</taxon>
        <taxon>Chlorellales</taxon>
        <taxon>Chlorellaceae</taxon>
        <taxon>Chlorella clade</taxon>
        <taxon>Chlorella</taxon>
    </lineage>
</organism>
<feature type="region of interest" description="Disordered" evidence="2">
    <location>
        <begin position="86"/>
        <end position="151"/>
    </location>
</feature>
<protein>
    <submittedName>
        <fullName evidence="3">Uncharacterized protein</fullName>
    </submittedName>
</protein>
<feature type="region of interest" description="Disordered" evidence="2">
    <location>
        <begin position="42"/>
        <end position="71"/>
    </location>
</feature>
<feature type="compositionally biased region" description="Polar residues" evidence="2">
    <location>
        <begin position="48"/>
        <end position="71"/>
    </location>
</feature>
<accession>A0A9D4TL57</accession>
<evidence type="ECO:0000256" key="2">
    <source>
        <dbReference type="SAM" id="MobiDB-lite"/>
    </source>
</evidence>
<proteinExistence type="predicted"/>